<dbReference type="Proteomes" id="UP000807469">
    <property type="component" value="Unassembled WGS sequence"/>
</dbReference>
<accession>A0A9P5Z1K8</accession>
<dbReference type="EMBL" id="MU155243">
    <property type="protein sequence ID" value="KAF9478085.1"/>
    <property type="molecule type" value="Genomic_DNA"/>
</dbReference>
<evidence type="ECO:0000313" key="2">
    <source>
        <dbReference type="EMBL" id="KAF9478085.1"/>
    </source>
</evidence>
<gene>
    <name evidence="2" type="ORF">BDN70DRAFT_68212</name>
</gene>
<dbReference type="AlphaFoldDB" id="A0A9P5Z1K8"/>
<dbReference type="OrthoDB" id="3224178at2759"/>
<reference evidence="2" key="1">
    <citation type="submission" date="2020-11" db="EMBL/GenBank/DDBJ databases">
        <authorList>
            <consortium name="DOE Joint Genome Institute"/>
            <person name="Ahrendt S."/>
            <person name="Riley R."/>
            <person name="Andreopoulos W."/>
            <person name="Labutti K."/>
            <person name="Pangilinan J."/>
            <person name="Ruiz-Duenas F.J."/>
            <person name="Barrasa J.M."/>
            <person name="Sanchez-Garcia M."/>
            <person name="Camarero S."/>
            <person name="Miyauchi S."/>
            <person name="Serrano A."/>
            <person name="Linde D."/>
            <person name="Babiker R."/>
            <person name="Drula E."/>
            <person name="Ayuso-Fernandez I."/>
            <person name="Pacheco R."/>
            <person name="Padilla G."/>
            <person name="Ferreira P."/>
            <person name="Barriuso J."/>
            <person name="Kellner H."/>
            <person name="Castanera R."/>
            <person name="Alfaro M."/>
            <person name="Ramirez L."/>
            <person name="Pisabarro A.G."/>
            <person name="Kuo A."/>
            <person name="Tritt A."/>
            <person name="Lipzen A."/>
            <person name="He G."/>
            <person name="Yan M."/>
            <person name="Ng V."/>
            <person name="Cullen D."/>
            <person name="Martin F."/>
            <person name="Rosso M.-N."/>
            <person name="Henrissat B."/>
            <person name="Hibbett D."/>
            <person name="Martinez A.T."/>
            <person name="Grigoriev I.V."/>
        </authorList>
    </citation>
    <scope>NUCLEOTIDE SEQUENCE</scope>
    <source>
        <strain evidence="2">CIRM-BRFM 674</strain>
    </source>
</reference>
<protein>
    <recommendedName>
        <fullName evidence="1">Protein kinase domain-containing protein</fullName>
    </recommendedName>
</protein>
<dbReference type="GO" id="GO:0004672">
    <property type="term" value="F:protein kinase activity"/>
    <property type="evidence" value="ECO:0007669"/>
    <property type="project" value="InterPro"/>
</dbReference>
<dbReference type="SMART" id="SM00220">
    <property type="entry name" value="S_TKc"/>
    <property type="match status" value="1"/>
</dbReference>
<evidence type="ECO:0000313" key="3">
    <source>
        <dbReference type="Proteomes" id="UP000807469"/>
    </source>
</evidence>
<sequence>MMNVRQSSIAGKAIPIVLFIWLLLFRSKFHRSVRALCNQFFWTLRAKLPGIPAPLPRTLDSWTLSAAADIDFEQLKREVITFQNSWRFLKPFFATRGYVLYEHYRPPHSPMLIAAPSDNQIRESNIPAYPYARRAYNEDIEAMFTFSSLQVWAARDHLGRDVVIKVVADNLTRSELEILQLLNSEKMRKDPRNHTIPVIEFVQFQQYTFVIMPRWYGGLWLDFGTVDELMWFAQSMLEAFDFLHEYHIVHFDFLDQNLGVNVLADANALQPKGLLDRSVTRYALFDFGNSKQYSSDISIDRIQDTRFFGFELRGYPIPDEPYNPFQVEMLSVGDVLQRRVRHIENIVPELGPFFDAMMDADPKKRLTARQALNSFNKMYSNLSESQLNHGVTTLTWDNGVVKAK</sequence>
<proteinExistence type="predicted"/>
<comment type="caution">
    <text evidence="2">The sequence shown here is derived from an EMBL/GenBank/DDBJ whole genome shotgun (WGS) entry which is preliminary data.</text>
</comment>
<dbReference type="Gene3D" id="1.10.510.10">
    <property type="entry name" value="Transferase(Phosphotransferase) domain 1"/>
    <property type="match status" value="1"/>
</dbReference>
<organism evidence="2 3">
    <name type="scientific">Pholiota conissans</name>
    <dbReference type="NCBI Taxonomy" id="109636"/>
    <lineage>
        <taxon>Eukaryota</taxon>
        <taxon>Fungi</taxon>
        <taxon>Dikarya</taxon>
        <taxon>Basidiomycota</taxon>
        <taxon>Agaricomycotina</taxon>
        <taxon>Agaricomycetes</taxon>
        <taxon>Agaricomycetidae</taxon>
        <taxon>Agaricales</taxon>
        <taxon>Agaricineae</taxon>
        <taxon>Strophariaceae</taxon>
        <taxon>Pholiota</taxon>
    </lineage>
</organism>
<dbReference type="GO" id="GO:0005524">
    <property type="term" value="F:ATP binding"/>
    <property type="evidence" value="ECO:0007669"/>
    <property type="project" value="InterPro"/>
</dbReference>
<evidence type="ECO:0000259" key="1">
    <source>
        <dbReference type="PROSITE" id="PS50011"/>
    </source>
</evidence>
<dbReference type="InterPro" id="IPR000719">
    <property type="entry name" value="Prot_kinase_dom"/>
</dbReference>
<dbReference type="PROSITE" id="PS50011">
    <property type="entry name" value="PROTEIN_KINASE_DOM"/>
    <property type="match status" value="1"/>
</dbReference>
<keyword evidence="3" id="KW-1185">Reference proteome</keyword>
<dbReference type="InterPro" id="IPR011009">
    <property type="entry name" value="Kinase-like_dom_sf"/>
</dbReference>
<feature type="domain" description="Protein kinase" evidence="1">
    <location>
        <begin position="137"/>
        <end position="404"/>
    </location>
</feature>
<dbReference type="SUPFAM" id="SSF56112">
    <property type="entry name" value="Protein kinase-like (PK-like)"/>
    <property type="match status" value="1"/>
</dbReference>
<name>A0A9P5Z1K8_9AGAR</name>